<dbReference type="Pfam" id="PF13672">
    <property type="entry name" value="PP2C_2"/>
    <property type="match status" value="1"/>
</dbReference>
<dbReference type="SMART" id="SM00332">
    <property type="entry name" value="PP2Cc"/>
    <property type="match status" value="1"/>
</dbReference>
<dbReference type="RefSeq" id="WP_157387396.1">
    <property type="nucleotide sequence ID" value="NZ_WRPP01000002.1"/>
</dbReference>
<dbReference type="CDD" id="cd00143">
    <property type="entry name" value="PP2Cc"/>
    <property type="match status" value="1"/>
</dbReference>
<dbReference type="InterPro" id="IPR036457">
    <property type="entry name" value="PPM-type-like_dom_sf"/>
</dbReference>
<name>A0A7K1UTR7_9NOCA</name>
<feature type="domain" description="PPM-type phosphatase" evidence="1">
    <location>
        <begin position="52"/>
        <end position="296"/>
    </location>
</feature>
<protein>
    <submittedName>
        <fullName evidence="2">Zinc-ribbon domain-containing protein</fullName>
    </submittedName>
</protein>
<dbReference type="InterPro" id="IPR001932">
    <property type="entry name" value="PPM-type_phosphatase-like_dom"/>
</dbReference>
<dbReference type="Proteomes" id="UP000466794">
    <property type="component" value="Unassembled WGS sequence"/>
</dbReference>
<dbReference type="SMART" id="SM00331">
    <property type="entry name" value="PP2C_SIG"/>
    <property type="match status" value="1"/>
</dbReference>
<reference evidence="2 3" key="1">
    <citation type="submission" date="2019-12" db="EMBL/GenBank/DDBJ databases">
        <title>Nocardia sp. nov. ET3-3 isolated from soil.</title>
        <authorList>
            <person name="Kanchanasin P."/>
            <person name="Tanasupawat S."/>
            <person name="Yuki M."/>
            <person name="Kudo T."/>
        </authorList>
    </citation>
    <scope>NUCLEOTIDE SEQUENCE [LARGE SCALE GENOMIC DNA]</scope>
    <source>
        <strain evidence="2 3">ET3-3</strain>
    </source>
</reference>
<dbReference type="PROSITE" id="PS51746">
    <property type="entry name" value="PPM_2"/>
    <property type="match status" value="1"/>
</dbReference>
<evidence type="ECO:0000313" key="2">
    <source>
        <dbReference type="EMBL" id="MVU77744.1"/>
    </source>
</evidence>
<dbReference type="AlphaFoldDB" id="A0A7K1UTR7"/>
<evidence type="ECO:0000313" key="3">
    <source>
        <dbReference type="Proteomes" id="UP000466794"/>
    </source>
</evidence>
<organism evidence="2 3">
    <name type="scientific">Nocardia terrae</name>
    <dbReference type="NCBI Taxonomy" id="2675851"/>
    <lineage>
        <taxon>Bacteria</taxon>
        <taxon>Bacillati</taxon>
        <taxon>Actinomycetota</taxon>
        <taxon>Actinomycetes</taxon>
        <taxon>Mycobacteriales</taxon>
        <taxon>Nocardiaceae</taxon>
        <taxon>Nocardia</taxon>
    </lineage>
</organism>
<dbReference type="Gene3D" id="3.60.40.10">
    <property type="entry name" value="PPM-type phosphatase domain"/>
    <property type="match status" value="1"/>
</dbReference>
<keyword evidence="3" id="KW-1185">Reference proteome</keyword>
<dbReference type="SUPFAM" id="SSF81606">
    <property type="entry name" value="PP2C-like"/>
    <property type="match status" value="1"/>
</dbReference>
<comment type="caution">
    <text evidence="2">The sequence shown here is derived from an EMBL/GenBank/DDBJ whole genome shotgun (WGS) entry which is preliminary data.</text>
</comment>
<evidence type="ECO:0000259" key="1">
    <source>
        <dbReference type="PROSITE" id="PS51746"/>
    </source>
</evidence>
<gene>
    <name evidence="2" type="ORF">GPX89_10880</name>
</gene>
<accession>A0A7K1UTR7</accession>
<sequence>MTAITEETGVCPVCGAEFADGDRFCEDCGASLTGEAPPPGPAPDRRDIDLGTVAAVTDRGKRHAHNEDAMAVRVLEGSGIRIVVVCDGVSSSDHADDAAARAASTAAERLTAELSAGLGAEAATILAIGAAADAVAALGDSGDRTPSCTIVSAVVTASSVTVGSIGDSRAYWLTDAPDATPPRKLSTDDSVAAGLVELGVDEATAMSMPDAHTLTAWLGADAVGIEPHVRTFVPDGPGAVLVCSDGLWNYFPGADALTELALPQARTAPLATAHQLADLANAAGGGDNITVAVAPFPATSFPATSFPATSRNN</sequence>
<proteinExistence type="predicted"/>
<dbReference type="EMBL" id="WRPP01000002">
    <property type="protein sequence ID" value="MVU77744.1"/>
    <property type="molecule type" value="Genomic_DNA"/>
</dbReference>